<organism evidence="1 2">
    <name type="scientific">Kribbella qitaiheensis</name>
    <dbReference type="NCBI Taxonomy" id="1544730"/>
    <lineage>
        <taxon>Bacteria</taxon>
        <taxon>Bacillati</taxon>
        <taxon>Actinomycetota</taxon>
        <taxon>Actinomycetes</taxon>
        <taxon>Propionibacteriales</taxon>
        <taxon>Kribbellaceae</taxon>
        <taxon>Kribbella</taxon>
    </lineage>
</organism>
<dbReference type="AlphaFoldDB" id="A0A7G6WXF7"/>
<reference evidence="2" key="1">
    <citation type="submission" date="2019-09" db="EMBL/GenBank/DDBJ databases">
        <title>Antimicrobial potential of Antarctic Bacteria.</title>
        <authorList>
            <person name="Benaud N."/>
            <person name="Edwards R.J."/>
            <person name="Ferrari B.C."/>
        </authorList>
    </citation>
    <scope>NUCLEOTIDE SEQUENCE [LARGE SCALE GENOMIC DNA]</scope>
    <source>
        <strain evidence="2">SPB151</strain>
    </source>
</reference>
<dbReference type="Proteomes" id="UP000515563">
    <property type="component" value="Chromosome"/>
</dbReference>
<proteinExistence type="predicted"/>
<keyword evidence="2" id="KW-1185">Reference proteome</keyword>
<sequence length="278" mass="30034">MVTAILHDSSTIEFEVYGPVDAPALLLPVNPAPPVEGPEADQLRAWGGDPALGHSLIKGFSEHFRVVAFDYEAQLQTSPKPETLTPGNLAADFLAVADAAEVPTFAYYGYSWLGLAGLQLAIRTDRLTALVMGGFPPLDGPYAAMLQVTEATYELAGAPVSTTPVEPGDWDSTEVAMSKEQAQQFVTLYRALQSFDDHAVHVSCPRLCIAGSADNIQYGERWGNAYVSIGAAVEKNQSRLEELGWAVHLLPGLDHLQAMHADKILPIAEPWLREQLLA</sequence>
<evidence type="ECO:0000313" key="2">
    <source>
        <dbReference type="Proteomes" id="UP000515563"/>
    </source>
</evidence>
<dbReference type="InterPro" id="IPR029058">
    <property type="entry name" value="AB_hydrolase_fold"/>
</dbReference>
<gene>
    <name evidence="1" type="ORF">F1D05_13080</name>
</gene>
<evidence type="ECO:0000313" key="1">
    <source>
        <dbReference type="EMBL" id="QNE18672.1"/>
    </source>
</evidence>
<dbReference type="Gene3D" id="3.40.50.1820">
    <property type="entry name" value="alpha/beta hydrolase"/>
    <property type="match status" value="1"/>
</dbReference>
<reference evidence="1 2" key="2">
    <citation type="journal article" date="2020" name="Microbiol. Resour. Announc.">
        <title>Antarctic desert soil bacteria exhibit high novel natural product potential, evaluated through long-read genome sequencing and comparative genomics.</title>
        <authorList>
            <person name="Benaud N."/>
            <person name="Edwards R.J."/>
            <person name="Amos T.G."/>
            <person name="D'Agostino P.M."/>
            <person name="Gutierrez-Chavez C."/>
            <person name="Montgomery K."/>
            <person name="Nicetic I."/>
            <person name="Ferrari B.C."/>
        </authorList>
    </citation>
    <scope>NUCLEOTIDE SEQUENCE [LARGE SCALE GENOMIC DNA]</scope>
    <source>
        <strain evidence="1 2">SPB151</strain>
    </source>
</reference>
<dbReference type="GO" id="GO:0016787">
    <property type="term" value="F:hydrolase activity"/>
    <property type="evidence" value="ECO:0007669"/>
    <property type="project" value="UniProtKB-KW"/>
</dbReference>
<name>A0A7G6WXF7_9ACTN</name>
<protein>
    <submittedName>
        <fullName evidence="1">Alpha/beta hydrolase</fullName>
    </submittedName>
</protein>
<keyword evidence="1" id="KW-0378">Hydrolase</keyword>
<dbReference type="SUPFAM" id="SSF53474">
    <property type="entry name" value="alpha/beta-Hydrolases"/>
    <property type="match status" value="1"/>
</dbReference>
<dbReference type="EMBL" id="CP043661">
    <property type="protein sequence ID" value="QNE18672.1"/>
    <property type="molecule type" value="Genomic_DNA"/>
</dbReference>
<accession>A0A7G6WXF7</accession>
<dbReference type="KEGG" id="kqi:F1D05_13080"/>